<dbReference type="AlphaFoldDB" id="A0A6A4RDB5"/>
<sequence length="68" mass="7333">MASLQTYTGEHHITTFSVPDMSCGHCKSAIEKAIGQADISADYICLGSPKNCCHQQAVGRGPDRYFGK</sequence>
<dbReference type="Pfam" id="PF00403">
    <property type="entry name" value="HMA"/>
    <property type="match status" value="1"/>
</dbReference>
<dbReference type="Proteomes" id="UP000441586">
    <property type="component" value="Unassembled WGS sequence"/>
</dbReference>
<dbReference type="CDD" id="cd00371">
    <property type="entry name" value="HMA"/>
    <property type="match status" value="1"/>
</dbReference>
<comment type="caution">
    <text evidence="2">The sequence shown here is derived from an EMBL/GenBank/DDBJ whole genome shotgun (WGS) entry which is preliminary data.</text>
</comment>
<dbReference type="GO" id="GO:0046872">
    <property type="term" value="F:metal ion binding"/>
    <property type="evidence" value="ECO:0007669"/>
    <property type="project" value="InterPro"/>
</dbReference>
<organism evidence="2 3">
    <name type="scientific">Parasedimentitalea maritima</name>
    <dbReference type="NCBI Taxonomy" id="2578117"/>
    <lineage>
        <taxon>Bacteria</taxon>
        <taxon>Pseudomonadati</taxon>
        <taxon>Pseudomonadota</taxon>
        <taxon>Alphaproteobacteria</taxon>
        <taxon>Rhodobacterales</taxon>
        <taxon>Paracoccaceae</taxon>
        <taxon>Parasedimentitalea</taxon>
    </lineage>
</organism>
<evidence type="ECO:0000259" key="1">
    <source>
        <dbReference type="Pfam" id="PF00403"/>
    </source>
</evidence>
<dbReference type="InterPro" id="IPR036163">
    <property type="entry name" value="HMA_dom_sf"/>
</dbReference>
<evidence type="ECO:0000313" key="2">
    <source>
        <dbReference type="EMBL" id="KAE9625885.1"/>
    </source>
</evidence>
<name>A0A6A4RDB5_9RHOB</name>
<dbReference type="EMBL" id="WSFO01000018">
    <property type="protein sequence ID" value="KAE9625885.1"/>
    <property type="molecule type" value="Genomic_DNA"/>
</dbReference>
<protein>
    <recommendedName>
        <fullName evidence="1">HMA domain-containing protein</fullName>
    </recommendedName>
</protein>
<dbReference type="SUPFAM" id="SSF55008">
    <property type="entry name" value="HMA, heavy metal-associated domain"/>
    <property type="match status" value="1"/>
</dbReference>
<dbReference type="InterPro" id="IPR006121">
    <property type="entry name" value="HMA_dom"/>
</dbReference>
<feature type="domain" description="HMA" evidence="1">
    <location>
        <begin position="15"/>
        <end position="35"/>
    </location>
</feature>
<dbReference type="Gene3D" id="3.30.70.100">
    <property type="match status" value="1"/>
</dbReference>
<reference evidence="2 3" key="1">
    <citation type="submission" date="2019-12" db="EMBL/GenBank/DDBJ databases">
        <authorList>
            <person name="Zhang Y.-J."/>
        </authorList>
    </citation>
    <scope>NUCLEOTIDE SEQUENCE [LARGE SCALE GENOMIC DNA]</scope>
    <source>
        <strain evidence="2 3">H18S-6</strain>
    </source>
</reference>
<proteinExistence type="predicted"/>
<gene>
    <name evidence="2" type="ORF">GP644_21750</name>
</gene>
<evidence type="ECO:0000313" key="3">
    <source>
        <dbReference type="Proteomes" id="UP000441586"/>
    </source>
</evidence>
<accession>A0A6A4RDB5</accession>